<comment type="subcellular location">
    <subcellularLocation>
        <location evidence="1">Cell membrane</location>
        <topology evidence="1">Multi-pass membrane protein</topology>
    </subcellularLocation>
</comment>
<accession>A0A1H3VIK9</accession>
<feature type="transmembrane region" description="Helical" evidence="8">
    <location>
        <begin position="21"/>
        <end position="39"/>
    </location>
</feature>
<proteinExistence type="inferred from homology"/>
<dbReference type="STRING" id="908615.SAMN05421540_101128"/>
<keyword evidence="5" id="KW-0133">Cell shape</keyword>
<reference evidence="9 10" key="1">
    <citation type="submission" date="2016-10" db="EMBL/GenBank/DDBJ databases">
        <authorList>
            <person name="de Groot N.N."/>
        </authorList>
    </citation>
    <scope>NUCLEOTIDE SEQUENCE [LARGE SCALE GENOMIC DNA]</scope>
    <source>
        <strain evidence="9 10">DSM 23581</strain>
    </source>
</reference>
<dbReference type="Proteomes" id="UP000198820">
    <property type="component" value="Unassembled WGS sequence"/>
</dbReference>
<dbReference type="EMBL" id="FNQF01000001">
    <property type="protein sequence ID" value="SDZ74606.1"/>
    <property type="molecule type" value="Genomic_DNA"/>
</dbReference>
<protein>
    <submittedName>
        <fullName evidence="9">Rod shape-determining protein MreD</fullName>
    </submittedName>
</protein>
<dbReference type="RefSeq" id="WP_234953058.1">
    <property type="nucleotide sequence ID" value="NZ_FNQF01000001.1"/>
</dbReference>
<feature type="transmembrane region" description="Helical" evidence="8">
    <location>
        <begin position="140"/>
        <end position="158"/>
    </location>
</feature>
<dbReference type="GO" id="GO:0008360">
    <property type="term" value="P:regulation of cell shape"/>
    <property type="evidence" value="ECO:0007669"/>
    <property type="project" value="UniProtKB-KW"/>
</dbReference>
<evidence type="ECO:0000256" key="5">
    <source>
        <dbReference type="ARBA" id="ARBA00022960"/>
    </source>
</evidence>
<keyword evidence="7 8" id="KW-0472">Membrane</keyword>
<name>A0A1H3VIK9_9FLAO</name>
<feature type="transmembrane region" description="Helical" evidence="8">
    <location>
        <begin position="108"/>
        <end position="128"/>
    </location>
</feature>
<organism evidence="9 10">
    <name type="scientific">Psychroflexus halocasei</name>
    <dbReference type="NCBI Taxonomy" id="908615"/>
    <lineage>
        <taxon>Bacteria</taxon>
        <taxon>Pseudomonadati</taxon>
        <taxon>Bacteroidota</taxon>
        <taxon>Flavobacteriia</taxon>
        <taxon>Flavobacteriales</taxon>
        <taxon>Flavobacteriaceae</taxon>
        <taxon>Psychroflexus</taxon>
    </lineage>
</organism>
<evidence type="ECO:0000313" key="9">
    <source>
        <dbReference type="EMBL" id="SDZ74606.1"/>
    </source>
</evidence>
<evidence type="ECO:0000256" key="2">
    <source>
        <dbReference type="ARBA" id="ARBA00007776"/>
    </source>
</evidence>
<comment type="similarity">
    <text evidence="2">Belongs to the MreD family.</text>
</comment>
<evidence type="ECO:0000256" key="6">
    <source>
        <dbReference type="ARBA" id="ARBA00022989"/>
    </source>
</evidence>
<evidence type="ECO:0000313" key="10">
    <source>
        <dbReference type="Proteomes" id="UP000198820"/>
    </source>
</evidence>
<sequence length="163" mass="18828">MQKIFAFIGLVLLQTLILNEVYLFGFVIPYVYIMFLVLLPPHANRVQTLILSFILGLSIDVFESTGGIHASATLVAAYFRPQLLHLTFGLSYDYQTLSIKHESFFKKMTYVALLVFIHHSVLFALEVFSFDLWRLFLEKLLLSSVFSILLIMLMMSLIKKKLR</sequence>
<evidence type="ECO:0000256" key="7">
    <source>
        <dbReference type="ARBA" id="ARBA00023136"/>
    </source>
</evidence>
<evidence type="ECO:0000256" key="1">
    <source>
        <dbReference type="ARBA" id="ARBA00004651"/>
    </source>
</evidence>
<keyword evidence="3" id="KW-1003">Cell membrane</keyword>
<evidence type="ECO:0000256" key="3">
    <source>
        <dbReference type="ARBA" id="ARBA00022475"/>
    </source>
</evidence>
<dbReference type="AlphaFoldDB" id="A0A1H3VIK9"/>
<gene>
    <name evidence="9" type="ORF">SAMN05421540_101128</name>
</gene>
<dbReference type="InterPro" id="IPR007227">
    <property type="entry name" value="Cell_shape_determining_MreD"/>
</dbReference>
<evidence type="ECO:0000256" key="8">
    <source>
        <dbReference type="SAM" id="Phobius"/>
    </source>
</evidence>
<dbReference type="NCBIfam" id="TIGR03426">
    <property type="entry name" value="shape_MreD"/>
    <property type="match status" value="1"/>
</dbReference>
<keyword evidence="4 8" id="KW-0812">Transmembrane</keyword>
<evidence type="ECO:0000256" key="4">
    <source>
        <dbReference type="ARBA" id="ARBA00022692"/>
    </source>
</evidence>
<keyword evidence="10" id="KW-1185">Reference proteome</keyword>
<dbReference type="GO" id="GO:0005886">
    <property type="term" value="C:plasma membrane"/>
    <property type="evidence" value="ECO:0007669"/>
    <property type="project" value="UniProtKB-SubCell"/>
</dbReference>
<keyword evidence="6 8" id="KW-1133">Transmembrane helix</keyword>